<proteinExistence type="predicted"/>
<accession>A0A0K6FNM0</accession>
<gene>
    <name evidence="2" type="ORF">RSOLAG22IIIB_07554</name>
</gene>
<dbReference type="AlphaFoldDB" id="A0A0K6FNM0"/>
<evidence type="ECO:0000259" key="1">
    <source>
        <dbReference type="Pfam" id="PF14200"/>
    </source>
</evidence>
<dbReference type="InterPro" id="IPR000772">
    <property type="entry name" value="Ricin_B_lectin"/>
</dbReference>
<reference evidence="2 3" key="1">
    <citation type="submission" date="2015-07" db="EMBL/GenBank/DDBJ databases">
        <authorList>
            <person name="Noorani M."/>
        </authorList>
    </citation>
    <scope>NUCLEOTIDE SEQUENCE [LARGE SCALE GENOMIC DNA]</scope>
    <source>
        <strain evidence="2">BBA 69670</strain>
    </source>
</reference>
<name>A0A0K6FNM0_9AGAM</name>
<dbReference type="Gene3D" id="2.80.10.50">
    <property type="match status" value="1"/>
</dbReference>
<dbReference type="SUPFAM" id="SSF50370">
    <property type="entry name" value="Ricin B-like lectins"/>
    <property type="match status" value="1"/>
</dbReference>
<dbReference type="Proteomes" id="UP000044841">
    <property type="component" value="Unassembled WGS sequence"/>
</dbReference>
<keyword evidence="3" id="KW-1185">Reference proteome</keyword>
<evidence type="ECO:0000313" key="2">
    <source>
        <dbReference type="EMBL" id="CUA67717.1"/>
    </source>
</evidence>
<evidence type="ECO:0000313" key="3">
    <source>
        <dbReference type="Proteomes" id="UP000044841"/>
    </source>
</evidence>
<sequence>MVISPGVYRIKNAETNTIFELGRTEDSGVCSRRQNDQTNQHWFVQPSGDGVVFKNVESGQYAYTPITSIRNGSRLFGSGTSITWSLVPNGNEWAISLPRE</sequence>
<organism evidence="2 3">
    <name type="scientific">Rhizoctonia solani</name>
    <dbReference type="NCBI Taxonomy" id="456999"/>
    <lineage>
        <taxon>Eukaryota</taxon>
        <taxon>Fungi</taxon>
        <taxon>Dikarya</taxon>
        <taxon>Basidiomycota</taxon>
        <taxon>Agaricomycotina</taxon>
        <taxon>Agaricomycetes</taxon>
        <taxon>Cantharellales</taxon>
        <taxon>Ceratobasidiaceae</taxon>
        <taxon>Rhizoctonia</taxon>
    </lineage>
</organism>
<dbReference type="EMBL" id="CYGV01000213">
    <property type="protein sequence ID" value="CUA67717.1"/>
    <property type="molecule type" value="Genomic_DNA"/>
</dbReference>
<dbReference type="InterPro" id="IPR035992">
    <property type="entry name" value="Ricin_B-like_lectins"/>
</dbReference>
<dbReference type="Pfam" id="PF14200">
    <property type="entry name" value="RicinB_lectin_2"/>
    <property type="match status" value="1"/>
</dbReference>
<protein>
    <recommendedName>
        <fullName evidence="1">Ricin B lectin domain-containing protein</fullName>
    </recommendedName>
</protein>
<feature type="domain" description="Ricin B lectin" evidence="1">
    <location>
        <begin position="5"/>
        <end position="62"/>
    </location>
</feature>